<feature type="compositionally biased region" description="Low complexity" evidence="1">
    <location>
        <begin position="1"/>
        <end position="13"/>
    </location>
</feature>
<protein>
    <submittedName>
        <fullName evidence="2">Uncharacterized protein</fullName>
    </submittedName>
</protein>
<dbReference type="AlphaFoldDB" id="A0A7J7V0G2"/>
<sequence length="120" mass="12487">MEAGGDTAAPAPGDAEDLEDTRLLGEEAGDGGGVQEDPTESEDRSLEERGAPFQDPRPRTSQPACCHHCPNQSPLPLPVGSGILQPLRTMSQVTLRVTLGAKAETQVTRTGAASGSTCLY</sequence>
<name>A0A7J7V0G2_PIPKU</name>
<feature type="compositionally biased region" description="Basic and acidic residues" evidence="1">
    <location>
        <begin position="41"/>
        <end position="50"/>
    </location>
</feature>
<evidence type="ECO:0000313" key="2">
    <source>
        <dbReference type="EMBL" id="KAF6318629.1"/>
    </source>
</evidence>
<feature type="region of interest" description="Disordered" evidence="1">
    <location>
        <begin position="1"/>
        <end position="65"/>
    </location>
</feature>
<dbReference type="EMBL" id="JACAGB010000017">
    <property type="protein sequence ID" value="KAF6318629.1"/>
    <property type="molecule type" value="Genomic_DNA"/>
</dbReference>
<comment type="caution">
    <text evidence="2">The sequence shown here is derived from an EMBL/GenBank/DDBJ whole genome shotgun (WGS) entry which is preliminary data.</text>
</comment>
<keyword evidence="3" id="KW-1185">Reference proteome</keyword>
<gene>
    <name evidence="2" type="ORF">mPipKuh1_008627</name>
</gene>
<accession>A0A7J7V0G2</accession>
<organism evidence="2 3">
    <name type="scientific">Pipistrellus kuhlii</name>
    <name type="common">Kuhl's pipistrelle</name>
    <dbReference type="NCBI Taxonomy" id="59472"/>
    <lineage>
        <taxon>Eukaryota</taxon>
        <taxon>Metazoa</taxon>
        <taxon>Chordata</taxon>
        <taxon>Craniata</taxon>
        <taxon>Vertebrata</taxon>
        <taxon>Euteleostomi</taxon>
        <taxon>Mammalia</taxon>
        <taxon>Eutheria</taxon>
        <taxon>Laurasiatheria</taxon>
        <taxon>Chiroptera</taxon>
        <taxon>Yangochiroptera</taxon>
        <taxon>Vespertilionidae</taxon>
        <taxon>Pipistrellus</taxon>
    </lineage>
</organism>
<proteinExistence type="predicted"/>
<dbReference type="Proteomes" id="UP000558488">
    <property type="component" value="Unassembled WGS sequence"/>
</dbReference>
<evidence type="ECO:0000313" key="3">
    <source>
        <dbReference type="Proteomes" id="UP000558488"/>
    </source>
</evidence>
<evidence type="ECO:0000256" key="1">
    <source>
        <dbReference type="SAM" id="MobiDB-lite"/>
    </source>
</evidence>
<reference evidence="2 3" key="1">
    <citation type="journal article" date="2020" name="Nature">
        <title>Six reference-quality genomes reveal evolution of bat adaptations.</title>
        <authorList>
            <person name="Jebb D."/>
            <person name="Huang Z."/>
            <person name="Pippel M."/>
            <person name="Hughes G.M."/>
            <person name="Lavrichenko K."/>
            <person name="Devanna P."/>
            <person name="Winkler S."/>
            <person name="Jermiin L.S."/>
            <person name="Skirmuntt E.C."/>
            <person name="Katzourakis A."/>
            <person name="Burkitt-Gray L."/>
            <person name="Ray D.A."/>
            <person name="Sullivan K.A.M."/>
            <person name="Roscito J.G."/>
            <person name="Kirilenko B.M."/>
            <person name="Davalos L.M."/>
            <person name="Corthals A.P."/>
            <person name="Power M.L."/>
            <person name="Jones G."/>
            <person name="Ransome R.D."/>
            <person name="Dechmann D.K.N."/>
            <person name="Locatelli A.G."/>
            <person name="Puechmaille S.J."/>
            <person name="Fedrigo O."/>
            <person name="Jarvis E.D."/>
            <person name="Hiller M."/>
            <person name="Vernes S.C."/>
            <person name="Myers E.W."/>
            <person name="Teeling E.C."/>
        </authorList>
    </citation>
    <scope>NUCLEOTIDE SEQUENCE [LARGE SCALE GENOMIC DNA]</scope>
    <source>
        <strain evidence="2">MPipKuh1</strain>
        <tissue evidence="2">Flight muscle</tissue>
    </source>
</reference>